<keyword evidence="2" id="KW-1185">Reference proteome</keyword>
<organism evidence="1 2">
    <name type="scientific">Stephania yunnanensis</name>
    <dbReference type="NCBI Taxonomy" id="152371"/>
    <lineage>
        <taxon>Eukaryota</taxon>
        <taxon>Viridiplantae</taxon>
        <taxon>Streptophyta</taxon>
        <taxon>Embryophyta</taxon>
        <taxon>Tracheophyta</taxon>
        <taxon>Spermatophyta</taxon>
        <taxon>Magnoliopsida</taxon>
        <taxon>Ranunculales</taxon>
        <taxon>Menispermaceae</taxon>
        <taxon>Menispermoideae</taxon>
        <taxon>Cissampelideae</taxon>
        <taxon>Stephania</taxon>
    </lineage>
</organism>
<comment type="caution">
    <text evidence="1">The sequence shown here is derived from an EMBL/GenBank/DDBJ whole genome shotgun (WGS) entry which is preliminary data.</text>
</comment>
<sequence length="65" mass="7693">MDYNINDDVSIILWQPFLNTTNVVWNMRKKMITMSIEDEYGVKKIVFVEGQEIHPNGKDIVFFNL</sequence>
<evidence type="ECO:0000313" key="2">
    <source>
        <dbReference type="Proteomes" id="UP001420932"/>
    </source>
</evidence>
<dbReference type="EMBL" id="JBBNAF010000008">
    <property type="protein sequence ID" value="KAK9121438.1"/>
    <property type="molecule type" value="Genomic_DNA"/>
</dbReference>
<dbReference type="Proteomes" id="UP001420932">
    <property type="component" value="Unassembled WGS sequence"/>
</dbReference>
<proteinExistence type="predicted"/>
<protein>
    <submittedName>
        <fullName evidence="1">Uncharacterized protein</fullName>
    </submittedName>
</protein>
<dbReference type="AlphaFoldDB" id="A0AAP0ITD8"/>
<accession>A0AAP0ITD8</accession>
<gene>
    <name evidence="1" type="ORF">Syun_019055</name>
</gene>
<reference evidence="1 2" key="1">
    <citation type="submission" date="2024-01" db="EMBL/GenBank/DDBJ databases">
        <title>Genome assemblies of Stephania.</title>
        <authorList>
            <person name="Yang L."/>
        </authorList>
    </citation>
    <scope>NUCLEOTIDE SEQUENCE [LARGE SCALE GENOMIC DNA]</scope>
    <source>
        <strain evidence="1">YNDBR</strain>
        <tissue evidence="1">Leaf</tissue>
    </source>
</reference>
<name>A0AAP0ITD8_9MAGN</name>
<evidence type="ECO:0000313" key="1">
    <source>
        <dbReference type="EMBL" id="KAK9121438.1"/>
    </source>
</evidence>